<sequence length="73" mass="8243">MGCNSEPPVASRECTLSLVRSGYPYISAQCDRLGTNLFSRLRLKKTLFMRGEEAAELFTTTSFSRVRMLHPNV</sequence>
<dbReference type="Proteomes" id="UP000320231">
    <property type="component" value="Chromosome"/>
</dbReference>
<dbReference type="KEGG" id="hsr:HSBAA_54720"/>
<proteinExistence type="predicted"/>
<organism evidence="1 2">
    <name type="scientific">Vreelandella sulfidaeris</name>
    <dbReference type="NCBI Taxonomy" id="115553"/>
    <lineage>
        <taxon>Bacteria</taxon>
        <taxon>Pseudomonadati</taxon>
        <taxon>Pseudomonadota</taxon>
        <taxon>Gammaproteobacteria</taxon>
        <taxon>Oceanospirillales</taxon>
        <taxon>Halomonadaceae</taxon>
        <taxon>Vreelandella</taxon>
    </lineage>
</organism>
<reference evidence="1 2" key="1">
    <citation type="journal article" date="2019" name="Microbiol. Resour. Announc.">
        <title>Complete Genome Sequence of Halomonas sulfidaeris Strain Esulfide1 Isolated from a Metal Sulfide Rock at a Depth of 2,200 Meters, Obtained Using Nanopore Sequencing.</title>
        <authorList>
            <person name="Saito M."/>
            <person name="Nishigata A."/>
            <person name="Galipon J."/>
            <person name="Arakawa K."/>
        </authorList>
    </citation>
    <scope>NUCLEOTIDE SEQUENCE [LARGE SCALE GENOMIC DNA]</scope>
    <source>
        <strain evidence="1 2">ATCC BAA-803</strain>
    </source>
</reference>
<dbReference type="AlphaFoldDB" id="A0A455UD60"/>
<evidence type="ECO:0000313" key="2">
    <source>
        <dbReference type="Proteomes" id="UP000320231"/>
    </source>
</evidence>
<protein>
    <submittedName>
        <fullName evidence="1">Uncharacterized protein</fullName>
    </submittedName>
</protein>
<accession>A0A455UD60</accession>
<name>A0A455UD60_9GAMM</name>
<evidence type="ECO:0000313" key="1">
    <source>
        <dbReference type="EMBL" id="BBI64166.1"/>
    </source>
</evidence>
<dbReference type="EMBL" id="AP019514">
    <property type="protein sequence ID" value="BBI64166.1"/>
    <property type="molecule type" value="Genomic_DNA"/>
</dbReference>
<gene>
    <name evidence="1" type="ORF">HSBAA_54720</name>
</gene>